<gene>
    <name evidence="1" type="ORF">QM524_07810</name>
</gene>
<accession>A0ABT6Y7L6</accession>
<keyword evidence="2" id="KW-1185">Reference proteome</keyword>
<dbReference type="Proteomes" id="UP001236507">
    <property type="component" value="Unassembled WGS sequence"/>
</dbReference>
<evidence type="ECO:0000313" key="2">
    <source>
        <dbReference type="Proteomes" id="UP001236507"/>
    </source>
</evidence>
<reference evidence="1 2" key="1">
    <citation type="submission" date="2023-05" db="EMBL/GenBank/DDBJ databases">
        <title>Novel species of genus Flectobacillus isolated from stream in China.</title>
        <authorList>
            <person name="Lu H."/>
        </authorList>
    </citation>
    <scope>NUCLEOTIDE SEQUENCE [LARGE SCALE GENOMIC DNA]</scope>
    <source>
        <strain evidence="1 2">KCTC 42575</strain>
    </source>
</reference>
<comment type="caution">
    <text evidence="1">The sequence shown here is derived from an EMBL/GenBank/DDBJ whole genome shotgun (WGS) entry which is preliminary data.</text>
</comment>
<evidence type="ECO:0000313" key="1">
    <source>
        <dbReference type="EMBL" id="MDI9859108.1"/>
    </source>
</evidence>
<organism evidence="1 2">
    <name type="scientific">Flectobacillus roseus</name>
    <dbReference type="NCBI Taxonomy" id="502259"/>
    <lineage>
        <taxon>Bacteria</taxon>
        <taxon>Pseudomonadati</taxon>
        <taxon>Bacteroidota</taxon>
        <taxon>Cytophagia</taxon>
        <taxon>Cytophagales</taxon>
        <taxon>Flectobacillaceae</taxon>
        <taxon>Flectobacillus</taxon>
    </lineage>
</organism>
<sequence length="97" mass="11506">MITASYLKSTLSEEFPPQDCNIFLKALWYDAKGDWESAHEIAQSNEGSQPYDRLHAYLHRKEGDNWNANYWYSRAKSKMPSYSLEKEWENLVVELQR</sequence>
<protein>
    <submittedName>
        <fullName evidence="1">Uncharacterized protein</fullName>
    </submittedName>
</protein>
<proteinExistence type="predicted"/>
<name>A0ABT6Y7L6_9BACT</name>
<dbReference type="EMBL" id="JASHIF010000007">
    <property type="protein sequence ID" value="MDI9859108.1"/>
    <property type="molecule type" value="Genomic_DNA"/>
</dbReference>